<feature type="compositionally biased region" description="Basic and acidic residues" evidence="1">
    <location>
        <begin position="1"/>
        <end position="12"/>
    </location>
</feature>
<evidence type="ECO:0000256" key="1">
    <source>
        <dbReference type="SAM" id="MobiDB-lite"/>
    </source>
</evidence>
<dbReference type="OrthoDB" id="944647at2"/>
<proteinExistence type="predicted"/>
<name>A0A5R8PEU3_9NOCA</name>
<dbReference type="InterPro" id="IPR009899">
    <property type="entry name" value="ArdA"/>
</dbReference>
<sequence>MSENEPDQRQSQESDVPEAEPDHEHPPRGTPQIYVTAGLPLRADLVAGTWLDMARSTAEIYDELHAVTDQEIGITTDRLYIWDYRGFGAFEVTTGPLGLEGTHSLELLARVARGITEHGPPFAAWAQVHEDQPELFDRFPRIFKGHYATLGEFIRDQLEPQGYEAALDAALPDSIRPFATIDYDAIAEQAFSSGDIVAYRTGDGYWIFDESA</sequence>
<organism evidence="2 3">
    <name type="scientific">Nocardia cyriacigeorgica</name>
    <dbReference type="NCBI Taxonomy" id="135487"/>
    <lineage>
        <taxon>Bacteria</taxon>
        <taxon>Bacillati</taxon>
        <taxon>Actinomycetota</taxon>
        <taxon>Actinomycetes</taxon>
        <taxon>Mycobacteriales</taxon>
        <taxon>Nocardiaceae</taxon>
        <taxon>Nocardia</taxon>
    </lineage>
</organism>
<accession>A0A5R8PEU3</accession>
<evidence type="ECO:0000313" key="3">
    <source>
        <dbReference type="Proteomes" id="UP000308349"/>
    </source>
</evidence>
<dbReference type="Proteomes" id="UP000308349">
    <property type="component" value="Unassembled WGS sequence"/>
</dbReference>
<dbReference type="RefSeq" id="WP_138456738.1">
    <property type="nucleotide sequence ID" value="NZ_VBUU01000014.1"/>
</dbReference>
<protein>
    <submittedName>
        <fullName evidence="2">Antirestriction protein ArdA</fullName>
    </submittedName>
</protein>
<comment type="caution">
    <text evidence="2">The sequence shown here is derived from an EMBL/GenBank/DDBJ whole genome shotgun (WGS) entry which is preliminary data.</text>
</comment>
<reference evidence="2 3" key="1">
    <citation type="submission" date="2019-05" db="EMBL/GenBank/DDBJ databases">
        <title>Genomes sequences of two Nocardia cyriacigeorgica environmental isolates, type strains Nocardia asteroides ATCC 19247 and Nocardia cyriacigeorgica DSM 44484.</title>
        <authorList>
            <person name="Vautrin F."/>
            <person name="Bergeron E."/>
            <person name="Dubost A."/>
            <person name="Abrouk D."/>
            <person name="Rodriguez Nava V."/>
            <person name="Pujic P."/>
        </authorList>
    </citation>
    <scope>NUCLEOTIDE SEQUENCE [LARGE SCALE GENOMIC DNA]</scope>
    <source>
        <strain evidence="2 3">EML 1456</strain>
    </source>
</reference>
<evidence type="ECO:0000313" key="2">
    <source>
        <dbReference type="EMBL" id="TLG09460.1"/>
    </source>
</evidence>
<gene>
    <name evidence="2" type="ORF">FEK35_15150</name>
</gene>
<dbReference type="AlphaFoldDB" id="A0A5R8PEU3"/>
<feature type="region of interest" description="Disordered" evidence="1">
    <location>
        <begin position="1"/>
        <end position="33"/>
    </location>
</feature>
<dbReference type="EMBL" id="VBUU01000014">
    <property type="protein sequence ID" value="TLG09460.1"/>
    <property type="molecule type" value="Genomic_DNA"/>
</dbReference>
<dbReference type="Pfam" id="PF07275">
    <property type="entry name" value="ArdA"/>
    <property type="match status" value="1"/>
</dbReference>